<proteinExistence type="inferred from homology"/>
<evidence type="ECO:0000256" key="1">
    <source>
        <dbReference type="ARBA" id="ARBA00004128"/>
    </source>
</evidence>
<feature type="transmembrane region" description="Helical" evidence="10">
    <location>
        <begin position="127"/>
        <end position="149"/>
    </location>
</feature>
<evidence type="ECO:0000313" key="13">
    <source>
        <dbReference type="Proteomes" id="UP000005240"/>
    </source>
</evidence>
<feature type="transmembrane region" description="Helical" evidence="10">
    <location>
        <begin position="436"/>
        <end position="453"/>
    </location>
</feature>
<feature type="transmembrane region" description="Helical" evidence="10">
    <location>
        <begin position="256"/>
        <end position="274"/>
    </location>
</feature>
<comment type="subcellular location">
    <subcellularLocation>
        <location evidence="1 10">Vacuole membrane</location>
        <topology evidence="1 10">Multi-pass membrane protein</topology>
    </subcellularLocation>
</comment>
<dbReference type="EnsemblFungi" id="PTTG_01311-t43_1">
    <property type="protein sequence ID" value="PTTG_01311-t43_1-p1"/>
    <property type="gene ID" value="PTTG_01311"/>
</dbReference>
<dbReference type="InterPro" id="IPR044738">
    <property type="entry name" value="Atg22"/>
</dbReference>
<evidence type="ECO:0000313" key="12">
    <source>
        <dbReference type="EnsemblFungi" id="PTTG_01311-t43_1-p1"/>
    </source>
</evidence>
<keyword evidence="3 10" id="KW-0813">Transport</keyword>
<evidence type="ECO:0000313" key="11">
    <source>
        <dbReference type="EMBL" id="OAV97519.1"/>
    </source>
</evidence>
<dbReference type="InterPro" id="IPR050495">
    <property type="entry name" value="ATG22/LtaA_families"/>
</dbReference>
<gene>
    <name evidence="11" type="ORF">PTTG_01311</name>
</gene>
<dbReference type="Proteomes" id="UP000005240">
    <property type="component" value="Unassembled WGS sequence"/>
</dbReference>
<evidence type="ECO:0000256" key="9">
    <source>
        <dbReference type="ARBA" id="ARBA00023136"/>
    </source>
</evidence>
<evidence type="ECO:0000256" key="3">
    <source>
        <dbReference type="ARBA" id="ARBA00022448"/>
    </source>
</evidence>
<dbReference type="Pfam" id="PF11700">
    <property type="entry name" value="ATG22"/>
    <property type="match status" value="1"/>
</dbReference>
<reference evidence="11" key="2">
    <citation type="submission" date="2016-05" db="EMBL/GenBank/DDBJ databases">
        <title>Comparative analysis highlights variable genome content of wheat rusts and divergence of the mating loci.</title>
        <authorList>
            <person name="Cuomo C.A."/>
            <person name="Bakkeren G."/>
            <person name="Szabo L."/>
            <person name="Khalil H."/>
            <person name="Joly D."/>
            <person name="Goldberg J."/>
            <person name="Young S."/>
            <person name="Zeng Q."/>
            <person name="Fellers J."/>
        </authorList>
    </citation>
    <scope>NUCLEOTIDE SEQUENCE [LARGE SCALE GENOMIC DNA]</scope>
    <source>
        <strain evidence="11">1-1 BBBD Race 1</strain>
    </source>
</reference>
<dbReference type="SUPFAM" id="SSF103473">
    <property type="entry name" value="MFS general substrate transporter"/>
    <property type="match status" value="1"/>
</dbReference>
<evidence type="ECO:0000256" key="6">
    <source>
        <dbReference type="ARBA" id="ARBA00022970"/>
    </source>
</evidence>
<dbReference type="PANTHER" id="PTHR23519">
    <property type="entry name" value="AUTOPHAGY-RELATED PROTEIN 22"/>
    <property type="match status" value="1"/>
</dbReference>
<keyword evidence="8 10" id="KW-0072">Autophagy</keyword>
<accession>A0A180GYT8</accession>
<evidence type="ECO:0000256" key="5">
    <source>
        <dbReference type="ARBA" id="ARBA00022692"/>
    </source>
</evidence>
<comment type="function">
    <text evidence="10">Vacuolar effluxer which mediate the efflux of amino acids resulting from autophagic degradation. The release of autophagic amino acids allows the maintenance of protein synthesis and viability during nitrogen starvation.</text>
</comment>
<dbReference type="GO" id="GO:0032974">
    <property type="term" value="P:amino acid transmembrane export from vacuole"/>
    <property type="evidence" value="ECO:0007669"/>
    <property type="project" value="InterPro"/>
</dbReference>
<dbReference type="InterPro" id="IPR036259">
    <property type="entry name" value="MFS_trans_sf"/>
</dbReference>
<evidence type="ECO:0000256" key="7">
    <source>
        <dbReference type="ARBA" id="ARBA00022989"/>
    </source>
</evidence>
<feature type="transmembrane region" description="Helical" evidence="10">
    <location>
        <begin position="337"/>
        <end position="360"/>
    </location>
</feature>
<protein>
    <recommendedName>
        <fullName evidence="10">Autophagy-related protein</fullName>
    </recommendedName>
</protein>
<keyword evidence="13" id="KW-1185">Reference proteome</keyword>
<keyword evidence="9 10" id="KW-0472">Membrane</keyword>
<feature type="transmembrane region" description="Helical" evidence="10">
    <location>
        <begin position="372"/>
        <end position="393"/>
    </location>
</feature>
<feature type="transmembrane region" description="Helical" evidence="10">
    <location>
        <begin position="281"/>
        <end position="300"/>
    </location>
</feature>
<dbReference type="Gene3D" id="1.20.1250.20">
    <property type="entry name" value="MFS general substrate transporter like domains"/>
    <property type="match status" value="1"/>
</dbReference>
<dbReference type="EMBL" id="ADAS02000012">
    <property type="protein sequence ID" value="OAV97519.1"/>
    <property type="molecule type" value="Genomic_DNA"/>
</dbReference>
<keyword evidence="7 10" id="KW-1133">Transmembrane helix</keyword>
<keyword evidence="6 10" id="KW-0029">Amino-acid transport</keyword>
<keyword evidence="5 10" id="KW-0812">Transmembrane</keyword>
<feature type="transmembrane region" description="Helical" evidence="10">
    <location>
        <begin position="405"/>
        <end position="424"/>
    </location>
</feature>
<dbReference type="AlphaFoldDB" id="A0A180GYT8"/>
<feature type="transmembrane region" description="Helical" evidence="10">
    <location>
        <begin position="189"/>
        <end position="212"/>
    </location>
</feature>
<organism evidence="11">
    <name type="scientific">Puccinia triticina (isolate 1-1 / race 1 (BBBD))</name>
    <name type="common">Brown leaf rust fungus</name>
    <dbReference type="NCBI Taxonomy" id="630390"/>
    <lineage>
        <taxon>Eukaryota</taxon>
        <taxon>Fungi</taxon>
        <taxon>Dikarya</taxon>
        <taxon>Basidiomycota</taxon>
        <taxon>Pucciniomycotina</taxon>
        <taxon>Pucciniomycetes</taxon>
        <taxon>Pucciniales</taxon>
        <taxon>Pucciniaceae</taxon>
        <taxon>Puccinia</taxon>
    </lineage>
</organism>
<dbReference type="GO" id="GO:0006914">
    <property type="term" value="P:autophagy"/>
    <property type="evidence" value="ECO:0007669"/>
    <property type="project" value="UniProtKB-KW"/>
</dbReference>
<evidence type="ECO:0000256" key="4">
    <source>
        <dbReference type="ARBA" id="ARBA00022554"/>
    </source>
</evidence>
<evidence type="ECO:0000256" key="8">
    <source>
        <dbReference type="ARBA" id="ARBA00023006"/>
    </source>
</evidence>
<dbReference type="STRING" id="630390.A0A180GYT8"/>
<dbReference type="PANTHER" id="PTHR23519:SF4">
    <property type="entry name" value="AUTOPHAGY-RELATED PROTEIN"/>
    <property type="match status" value="1"/>
</dbReference>
<dbReference type="CDD" id="cd17483">
    <property type="entry name" value="MFS_Atg22_like"/>
    <property type="match status" value="1"/>
</dbReference>
<evidence type="ECO:0000256" key="10">
    <source>
        <dbReference type="RuleBase" id="RU363073"/>
    </source>
</evidence>
<dbReference type="InterPro" id="IPR024671">
    <property type="entry name" value="Atg22-like"/>
</dbReference>
<reference evidence="12 13" key="3">
    <citation type="journal article" date="2017" name="G3 (Bethesda)">
        <title>Comparative analysis highlights variable genome content of wheat rusts and divergence of the mating loci.</title>
        <authorList>
            <person name="Cuomo C.A."/>
            <person name="Bakkeren G."/>
            <person name="Khalil H.B."/>
            <person name="Panwar V."/>
            <person name="Joly D."/>
            <person name="Linning R."/>
            <person name="Sakthikumar S."/>
            <person name="Song X."/>
            <person name="Adiconis X."/>
            <person name="Fan L."/>
            <person name="Goldberg J.M."/>
            <person name="Levin J.Z."/>
            <person name="Young S."/>
            <person name="Zeng Q."/>
            <person name="Anikster Y."/>
            <person name="Bruce M."/>
            <person name="Wang M."/>
            <person name="Yin C."/>
            <person name="McCallum B."/>
            <person name="Szabo L.J."/>
            <person name="Hulbert S."/>
            <person name="Chen X."/>
            <person name="Fellers J.P."/>
        </authorList>
    </citation>
    <scope>NUCLEOTIDE SEQUENCE</scope>
    <source>
        <strain evidence="12">isolate 1-1 / race 1 (BBBD)</strain>
        <strain evidence="13">Isolate 1-1 / race 1 (BBBD)</strain>
    </source>
</reference>
<name>A0A180GYT8_PUCT1</name>
<dbReference type="GO" id="GO:0005774">
    <property type="term" value="C:vacuolar membrane"/>
    <property type="evidence" value="ECO:0007669"/>
    <property type="project" value="UniProtKB-SubCell"/>
</dbReference>
<dbReference type="OrthoDB" id="42657at2759"/>
<evidence type="ECO:0000256" key="2">
    <source>
        <dbReference type="ARBA" id="ARBA00006978"/>
    </source>
</evidence>
<keyword evidence="4 10" id="KW-0926">Vacuole</keyword>
<dbReference type="VEuPathDB" id="FungiDB:PTTG_01311"/>
<feature type="transmembrane region" description="Helical" evidence="10">
    <location>
        <begin position="503"/>
        <end position="523"/>
    </location>
</feature>
<sequence length="538" mass="60381">MAESDGSQSEAERHRRNTIGMALLLDQIHQHDSLSLTAQDKILPIISHTPLPAETIPSVSRVELWSYYLYYNGNNGVGPMSYSLTLFQSLATSAGYDPDLGPGSPCTADRCIIPFGGNGQTKSVSSVVLIANGISFGIMTILFTSLGALADYRQYGRWILFIMTLLCWASQFSVMALTDSSRWKEGMVLYILGFVTYGATLVFYAAQFPIIASNTPKSRHLTDDLHTNKITEASFELEQSLERSRISNISTVHSNIGYLFVSVINLSVLLPLANNSRVNNYTIVLTNVYWIIVGIWWFVFQNPRPGPPLPRGQNPFTIGWHQLYAAFKNATQLPYTFTYLVAFFLLADGLNTTGTLISIIQSNTVNFSFLENTYLGIAQAVTSIISTLAFWYIQKHWKLKTKHMFVVTNLVTVLIPLWGTLGIWINVIGFHNRWEFWAYNIIFGMFQAPYYSYSQTIMAELSPPGHENMFFALFGFSNRASSIIGPNVIQVIIDRTGSNWSGFPFLFAICLLPSIIILLCVDLEKGRQDALKWKMKQS</sequence>
<reference evidence="11" key="1">
    <citation type="submission" date="2009-11" db="EMBL/GenBank/DDBJ databases">
        <authorList>
            <consortium name="The Broad Institute Genome Sequencing Platform"/>
            <person name="Ward D."/>
            <person name="Feldgarden M."/>
            <person name="Earl A."/>
            <person name="Young S.K."/>
            <person name="Zeng Q."/>
            <person name="Koehrsen M."/>
            <person name="Alvarado L."/>
            <person name="Berlin A."/>
            <person name="Bochicchio J."/>
            <person name="Borenstein D."/>
            <person name="Chapman S.B."/>
            <person name="Chen Z."/>
            <person name="Engels R."/>
            <person name="Freedman E."/>
            <person name="Gellesch M."/>
            <person name="Goldberg J."/>
            <person name="Griggs A."/>
            <person name="Gujja S."/>
            <person name="Heilman E."/>
            <person name="Heiman D."/>
            <person name="Hepburn T."/>
            <person name="Howarth C."/>
            <person name="Jen D."/>
            <person name="Larson L."/>
            <person name="Lewis B."/>
            <person name="Mehta T."/>
            <person name="Park D."/>
            <person name="Pearson M."/>
            <person name="Roberts A."/>
            <person name="Saif S."/>
            <person name="Shea T."/>
            <person name="Shenoy N."/>
            <person name="Sisk P."/>
            <person name="Stolte C."/>
            <person name="Sykes S."/>
            <person name="Thomson T."/>
            <person name="Walk T."/>
            <person name="White J."/>
            <person name="Yandava C."/>
            <person name="Izard J."/>
            <person name="Baranova O.V."/>
            <person name="Blanton J.M."/>
            <person name="Tanner A.C."/>
            <person name="Dewhirst F.E."/>
            <person name="Haas B."/>
            <person name="Nusbaum C."/>
            <person name="Birren B."/>
        </authorList>
    </citation>
    <scope>NUCLEOTIDE SEQUENCE [LARGE SCALE GENOMIC DNA]</scope>
    <source>
        <strain evidence="11">1-1 BBBD Race 1</strain>
    </source>
</reference>
<reference evidence="12" key="4">
    <citation type="submission" date="2025-05" db="UniProtKB">
        <authorList>
            <consortium name="EnsemblFungi"/>
        </authorList>
    </citation>
    <scope>IDENTIFICATION</scope>
    <source>
        <strain evidence="12">isolate 1-1 / race 1 (BBBD)</strain>
    </source>
</reference>
<feature type="transmembrane region" description="Helical" evidence="10">
    <location>
        <begin position="155"/>
        <end position="177"/>
    </location>
</feature>
<comment type="similarity">
    <text evidence="2 10">Belongs to the ATG22 family.</text>
</comment>